<proteinExistence type="predicted"/>
<dbReference type="OrthoDB" id="270584at2759"/>
<dbReference type="EMBL" id="FUEG01000001">
    <property type="protein sequence ID" value="SJK97197.1"/>
    <property type="molecule type" value="Genomic_DNA"/>
</dbReference>
<feature type="region of interest" description="Disordered" evidence="1">
    <location>
        <begin position="696"/>
        <end position="722"/>
    </location>
</feature>
<feature type="region of interest" description="Disordered" evidence="1">
    <location>
        <begin position="434"/>
        <end position="482"/>
    </location>
</feature>
<keyword evidence="3" id="KW-1185">Reference proteome</keyword>
<sequence length="722" mass="82504">MFALRQCPGIARGYASVAKRLQKIARKISPPSPLLLPWHGNAIESFKKAVDNGEERKLLFNIYPQMEMTNILRELPEHIPRTDEKSTILVLCIAEKRMFELFKMLEMRYPDLKVVWEGPHGKPSAPADADLMLTTMRGFTKEQAFRRLLNSRVQAIILDEAQHGGKSLWDRLSWRFSTNDPSPWIIGLTSLHPKQLQAPMEMNAHFKSLFFRRDLLDECKEIWECEMRFSTVPTHIGLTKLESWRSKFRTEELSPLMSTPEVISTIVNAWVEHSASRKSTIVQCVDSSHSQVLVNAFEERQVDARVLGKNGENMEAFRSGEFPVLLVEDAQRVANANHVDLVILANPVTSPGTFRQMFSMGTMASPETGKTDCHVVEIVDTARTQTSGLEWVPSPIAHTLYTWTRLHPDQPLNNASIDDIRELIGGPSYITLPGPKTPLQRRRERAEKAQERQQQVSVVTESGEQVEPDDSPTVSEDDVPETEVERDLRILNSMEDIIWFDCGRCVYVTDLGERGYIVVAAINPDDGISQLRYRAIYDPHPLDGGAILEITNTRADMILNLVNLTPDEGLSINKTKSVVYRYITEAMNIRPATLRGWERTGLNTRQMAAIKRLWPVETIENVRINEEGIPRDEFLTWMSRLSGSSLLACLRSGIPNEEHPFLSEHTISNVANRMRRGSRRWDIIRTTRVLKRLTKQKRKVMKKKRLKEKKEAQMERRAKKAN</sequence>
<feature type="compositionally biased region" description="Basic residues" evidence="1">
    <location>
        <begin position="696"/>
        <end position="707"/>
    </location>
</feature>
<gene>
    <name evidence="2" type="ORF">ARMOST_00448</name>
</gene>
<reference evidence="3" key="1">
    <citation type="journal article" date="2017" name="Nat. Ecol. Evol.">
        <title>Genome expansion and lineage-specific genetic innovations in the forest pathogenic fungi Armillaria.</title>
        <authorList>
            <person name="Sipos G."/>
            <person name="Prasanna A.N."/>
            <person name="Walter M.C."/>
            <person name="O'Connor E."/>
            <person name="Balint B."/>
            <person name="Krizsan K."/>
            <person name="Kiss B."/>
            <person name="Hess J."/>
            <person name="Varga T."/>
            <person name="Slot J."/>
            <person name="Riley R."/>
            <person name="Boka B."/>
            <person name="Rigling D."/>
            <person name="Barry K."/>
            <person name="Lee J."/>
            <person name="Mihaltcheva S."/>
            <person name="LaButti K."/>
            <person name="Lipzen A."/>
            <person name="Waldron R."/>
            <person name="Moloney N.M."/>
            <person name="Sperisen C."/>
            <person name="Kredics L."/>
            <person name="Vagvoelgyi C."/>
            <person name="Patrignani A."/>
            <person name="Fitzpatrick D."/>
            <person name="Nagy I."/>
            <person name="Doyle S."/>
            <person name="Anderson J.B."/>
            <person name="Grigoriev I.V."/>
            <person name="Gueldener U."/>
            <person name="Muensterkoetter M."/>
            <person name="Nagy L.G."/>
        </authorList>
    </citation>
    <scope>NUCLEOTIDE SEQUENCE [LARGE SCALE GENOMIC DNA]</scope>
    <source>
        <strain evidence="3">C18/9</strain>
    </source>
</reference>
<dbReference type="Proteomes" id="UP000219338">
    <property type="component" value="Unassembled WGS sequence"/>
</dbReference>
<evidence type="ECO:0000313" key="3">
    <source>
        <dbReference type="Proteomes" id="UP000219338"/>
    </source>
</evidence>
<feature type="compositionally biased region" description="Acidic residues" evidence="1">
    <location>
        <begin position="464"/>
        <end position="482"/>
    </location>
</feature>
<protein>
    <submittedName>
        <fullName evidence="2">Uncharacterized protein</fullName>
    </submittedName>
</protein>
<dbReference type="AlphaFoldDB" id="A0A284QL51"/>
<evidence type="ECO:0000313" key="2">
    <source>
        <dbReference type="EMBL" id="SJK97197.1"/>
    </source>
</evidence>
<dbReference type="OMA" id="CHVVDIA"/>
<dbReference type="STRING" id="47428.A0A284QL51"/>
<dbReference type="Gene3D" id="3.40.50.300">
    <property type="entry name" value="P-loop containing nucleotide triphosphate hydrolases"/>
    <property type="match status" value="1"/>
</dbReference>
<evidence type="ECO:0000256" key="1">
    <source>
        <dbReference type="SAM" id="MobiDB-lite"/>
    </source>
</evidence>
<dbReference type="SUPFAM" id="SSF52540">
    <property type="entry name" value="P-loop containing nucleoside triphosphate hydrolases"/>
    <property type="match status" value="1"/>
</dbReference>
<dbReference type="InterPro" id="IPR027417">
    <property type="entry name" value="P-loop_NTPase"/>
</dbReference>
<name>A0A284QL51_ARMOS</name>
<accession>A0A284QL51</accession>
<organism evidence="2 3">
    <name type="scientific">Armillaria ostoyae</name>
    <name type="common">Armillaria root rot fungus</name>
    <dbReference type="NCBI Taxonomy" id="47428"/>
    <lineage>
        <taxon>Eukaryota</taxon>
        <taxon>Fungi</taxon>
        <taxon>Dikarya</taxon>
        <taxon>Basidiomycota</taxon>
        <taxon>Agaricomycotina</taxon>
        <taxon>Agaricomycetes</taxon>
        <taxon>Agaricomycetidae</taxon>
        <taxon>Agaricales</taxon>
        <taxon>Marasmiineae</taxon>
        <taxon>Physalacriaceae</taxon>
        <taxon>Armillaria</taxon>
    </lineage>
</organism>